<keyword evidence="4 6" id="KW-0472">Membrane</keyword>
<feature type="transmembrane region" description="Helical" evidence="6">
    <location>
        <begin position="448"/>
        <end position="466"/>
    </location>
</feature>
<feature type="transmembrane region" description="Helical" evidence="6">
    <location>
        <begin position="218"/>
        <end position="237"/>
    </location>
</feature>
<dbReference type="SUPFAM" id="SSF103473">
    <property type="entry name" value="MFS general substrate transporter"/>
    <property type="match status" value="1"/>
</dbReference>
<dbReference type="EMBL" id="AZGZ01000022">
    <property type="protein sequence ID" value="KZZ89051.1"/>
    <property type="molecule type" value="Genomic_DNA"/>
</dbReference>
<evidence type="ECO:0000313" key="9">
    <source>
        <dbReference type="Proteomes" id="UP000242877"/>
    </source>
</evidence>
<feature type="transmembrane region" description="Helical" evidence="6">
    <location>
        <begin position="178"/>
        <end position="197"/>
    </location>
</feature>
<accession>A0A167WMN8</accession>
<dbReference type="VEuPathDB" id="FungiDB:AAP_04536"/>
<feature type="region of interest" description="Disordered" evidence="5">
    <location>
        <begin position="631"/>
        <end position="681"/>
    </location>
</feature>
<keyword evidence="2 6" id="KW-0812">Transmembrane</keyword>
<sequence length="681" mass="75139">MAKPPPEEKKEGEEEGKEDERRQGSNMSDLLSPEGSWRQWSRRVYAMNMRDNPAATHTPYNSMTPDISLDANFTSDITPITTDNDNDIGLAVTSYDDEAKSDVPGTAGSAAGATGRGNNGGGTAPATNTNTAANTVITSMGVSMIPMLTPIEVDGKIVLQEEDCYEILPINYPEWRKWLILCILFIVQISMNINCSIYSNAVNLLSDRFRVKKQTARLGQMLFLVAYAFGSELWAPWSEEWGRYPIMQFSLSLVNVWQLMCTCAGNLGTILVGRFLGGLSSAGGSVTLGVVADMWDPDNQHYAVAMIVLSSVLGSVFGPVVGGFMEVNLNWRWNFAIQLLLGVVAQVSHASFVPETRSIILLNRQAKRLRKNGIENIYGPKEVRGSNITVKGTMAVWLRPFKMFVTEPIVLCLSLLSGFSDALIFLFLESFQYVYEQWHFTTPQRGVVFVSIIIGNVIGFLSFLPTMRRHIRWRHTCPQRLTPESRLWWLLFTAPLEVIGLWGFAWTSFGPPIPWIAPTLFAGTIAVANYCIYMATIDYMVASYGEYSASATGGNAFARNLLAGISALYAAPLYQNIPGRLKLEWPSTILGFISIFVTIPIYVFYWKGPQIRARSKFACSVEKDRQVKFDRRMATQGRSTVSVSPSSMVSAAGREGEGGSSTTKSDETGNASQGGQHDDGS</sequence>
<evidence type="ECO:0000256" key="3">
    <source>
        <dbReference type="ARBA" id="ARBA00022989"/>
    </source>
</evidence>
<dbReference type="AlphaFoldDB" id="A0A167WMN8"/>
<dbReference type="PANTHER" id="PTHR23502:SF3">
    <property type="entry name" value="MAJOR FACILITATOR SUPERFAMILY (MFS) PROFILE DOMAIN-CONTAINING PROTEIN-RELATED"/>
    <property type="match status" value="1"/>
</dbReference>
<comment type="subcellular location">
    <subcellularLocation>
        <location evidence="1">Membrane</location>
        <topology evidence="1">Multi-pass membrane protein</topology>
    </subcellularLocation>
</comment>
<protein>
    <submittedName>
        <fullName evidence="8">Multidrug transporter</fullName>
    </submittedName>
</protein>
<feature type="transmembrane region" description="Helical" evidence="6">
    <location>
        <begin position="302"/>
        <end position="325"/>
    </location>
</feature>
<dbReference type="GO" id="GO:0005886">
    <property type="term" value="C:plasma membrane"/>
    <property type="evidence" value="ECO:0007669"/>
    <property type="project" value="TreeGrafter"/>
</dbReference>
<dbReference type="FunFam" id="1.20.1250.20:FF:000088">
    <property type="entry name" value="MFS multidrug transporter, putative"/>
    <property type="match status" value="1"/>
</dbReference>
<feature type="transmembrane region" description="Helical" evidence="6">
    <location>
        <begin position="556"/>
        <end position="575"/>
    </location>
</feature>
<feature type="region of interest" description="Disordered" evidence="5">
    <location>
        <begin position="97"/>
        <end position="129"/>
    </location>
</feature>
<dbReference type="Proteomes" id="UP000242877">
    <property type="component" value="Unassembled WGS sequence"/>
</dbReference>
<comment type="caution">
    <text evidence="8">The sequence shown here is derived from an EMBL/GenBank/DDBJ whole genome shotgun (WGS) entry which is preliminary data.</text>
</comment>
<evidence type="ECO:0000313" key="8">
    <source>
        <dbReference type="EMBL" id="KZZ89051.1"/>
    </source>
</evidence>
<dbReference type="Gene3D" id="1.20.1250.20">
    <property type="entry name" value="MFS general substrate transporter like domains"/>
    <property type="match status" value="1"/>
</dbReference>
<feature type="compositionally biased region" description="Basic and acidic residues" evidence="5">
    <location>
        <begin position="1"/>
        <end position="23"/>
    </location>
</feature>
<dbReference type="InterPro" id="IPR036259">
    <property type="entry name" value="MFS_trans_sf"/>
</dbReference>
<feature type="compositionally biased region" description="Gly residues" evidence="5">
    <location>
        <begin position="114"/>
        <end position="123"/>
    </location>
</feature>
<evidence type="ECO:0000256" key="1">
    <source>
        <dbReference type="ARBA" id="ARBA00004141"/>
    </source>
</evidence>
<feature type="transmembrane region" description="Helical" evidence="6">
    <location>
        <begin position="409"/>
        <end position="428"/>
    </location>
</feature>
<feature type="compositionally biased region" description="Low complexity" evidence="5">
    <location>
        <begin position="639"/>
        <end position="650"/>
    </location>
</feature>
<dbReference type="GO" id="GO:0022857">
    <property type="term" value="F:transmembrane transporter activity"/>
    <property type="evidence" value="ECO:0007669"/>
    <property type="project" value="InterPro"/>
</dbReference>
<dbReference type="OrthoDB" id="5376138at2759"/>
<dbReference type="InterPro" id="IPR020846">
    <property type="entry name" value="MFS_dom"/>
</dbReference>
<keyword evidence="3 6" id="KW-1133">Transmembrane helix</keyword>
<dbReference type="PROSITE" id="PS50850">
    <property type="entry name" value="MFS"/>
    <property type="match status" value="1"/>
</dbReference>
<evidence type="ECO:0000256" key="5">
    <source>
        <dbReference type="SAM" id="MobiDB-lite"/>
    </source>
</evidence>
<evidence type="ECO:0000256" key="2">
    <source>
        <dbReference type="ARBA" id="ARBA00022692"/>
    </source>
</evidence>
<evidence type="ECO:0000256" key="6">
    <source>
        <dbReference type="SAM" id="Phobius"/>
    </source>
</evidence>
<feature type="transmembrane region" description="Helical" evidence="6">
    <location>
        <begin position="515"/>
        <end position="535"/>
    </location>
</feature>
<evidence type="ECO:0000259" key="7">
    <source>
        <dbReference type="PROSITE" id="PS50850"/>
    </source>
</evidence>
<dbReference type="InterPro" id="IPR011701">
    <property type="entry name" value="MFS"/>
</dbReference>
<reference evidence="8 9" key="1">
    <citation type="journal article" date="2016" name="Genome Biol. Evol.">
        <title>Divergent and convergent evolution of fungal pathogenicity.</title>
        <authorList>
            <person name="Shang Y."/>
            <person name="Xiao G."/>
            <person name="Zheng P."/>
            <person name="Cen K."/>
            <person name="Zhan S."/>
            <person name="Wang C."/>
        </authorList>
    </citation>
    <scope>NUCLEOTIDE SEQUENCE [LARGE SCALE GENOMIC DNA]</scope>
    <source>
        <strain evidence="8 9">ARSEF 7405</strain>
    </source>
</reference>
<organism evidence="8 9">
    <name type="scientific">Ascosphaera apis ARSEF 7405</name>
    <dbReference type="NCBI Taxonomy" id="392613"/>
    <lineage>
        <taxon>Eukaryota</taxon>
        <taxon>Fungi</taxon>
        <taxon>Dikarya</taxon>
        <taxon>Ascomycota</taxon>
        <taxon>Pezizomycotina</taxon>
        <taxon>Eurotiomycetes</taxon>
        <taxon>Eurotiomycetidae</taxon>
        <taxon>Onygenales</taxon>
        <taxon>Ascosphaeraceae</taxon>
        <taxon>Ascosphaera</taxon>
    </lineage>
</organism>
<feature type="transmembrane region" description="Helical" evidence="6">
    <location>
        <begin position="487"/>
        <end position="509"/>
    </location>
</feature>
<dbReference type="Pfam" id="PF07690">
    <property type="entry name" value="MFS_1"/>
    <property type="match status" value="1"/>
</dbReference>
<gene>
    <name evidence="8" type="ORF">AAP_04536</name>
</gene>
<evidence type="ECO:0000256" key="4">
    <source>
        <dbReference type="ARBA" id="ARBA00023136"/>
    </source>
</evidence>
<feature type="region of interest" description="Disordered" evidence="5">
    <location>
        <begin position="1"/>
        <end position="35"/>
    </location>
</feature>
<proteinExistence type="predicted"/>
<dbReference type="PANTHER" id="PTHR23502">
    <property type="entry name" value="MAJOR FACILITATOR SUPERFAMILY"/>
    <property type="match status" value="1"/>
</dbReference>
<feature type="transmembrane region" description="Helical" evidence="6">
    <location>
        <begin position="587"/>
        <end position="606"/>
    </location>
</feature>
<feature type="domain" description="Major facilitator superfamily (MFS) profile" evidence="7">
    <location>
        <begin position="180"/>
        <end position="612"/>
    </location>
</feature>
<name>A0A167WMN8_9EURO</name>
<keyword evidence="9" id="KW-1185">Reference proteome</keyword>